<accession>A0ACC7NMX6</accession>
<proteinExistence type="predicted"/>
<keyword evidence="2" id="KW-1185">Reference proteome</keyword>
<reference evidence="1 2" key="1">
    <citation type="journal article" date="2024" name="Chem. Sci.">
        <title>Discovery of megapolipeptins by genome mining of a Burkholderiales bacteria collection.</title>
        <authorList>
            <person name="Paulo B.S."/>
            <person name="Recchia M.J.J."/>
            <person name="Lee S."/>
            <person name="Fergusson C.H."/>
            <person name="Romanowski S.B."/>
            <person name="Hernandez A."/>
            <person name="Krull N."/>
            <person name="Liu D.Y."/>
            <person name="Cavanagh H."/>
            <person name="Bos A."/>
            <person name="Gray C.A."/>
            <person name="Murphy B.T."/>
            <person name="Linington R.G."/>
            <person name="Eustaquio A.S."/>
        </authorList>
    </citation>
    <scope>NUCLEOTIDE SEQUENCE [LARGE SCALE GENOMIC DNA]</scope>
    <source>
        <strain evidence="1 2">RL18-126-BIB-B</strain>
    </source>
</reference>
<evidence type="ECO:0000313" key="1">
    <source>
        <dbReference type="EMBL" id="MFM0107611.1"/>
    </source>
</evidence>
<protein>
    <submittedName>
        <fullName evidence="1">Uncharacterized protein</fullName>
    </submittedName>
</protein>
<name>A0ACC7NMX6_9BURK</name>
<gene>
    <name evidence="1" type="ORF">PQR01_30155</name>
</gene>
<dbReference type="Proteomes" id="UP001629235">
    <property type="component" value="Unassembled WGS sequence"/>
</dbReference>
<organism evidence="1 2">
    <name type="scientific">Paraburkholderia rhynchosiae</name>
    <dbReference type="NCBI Taxonomy" id="487049"/>
    <lineage>
        <taxon>Bacteria</taxon>
        <taxon>Pseudomonadati</taxon>
        <taxon>Pseudomonadota</taxon>
        <taxon>Betaproteobacteria</taxon>
        <taxon>Burkholderiales</taxon>
        <taxon>Burkholderiaceae</taxon>
        <taxon>Paraburkholderia</taxon>
    </lineage>
</organism>
<evidence type="ECO:0000313" key="2">
    <source>
        <dbReference type="Proteomes" id="UP001629235"/>
    </source>
</evidence>
<sequence length="100" mass="10717">MGARVRHAGHPMPEIAGLTAKLRSAFGDEAVEEALRRGKVGEPTSYASENGRTVGTASPVTGNIWNVDDAVRNRRYCSGCVGLGVGCREWLERKGSKEDS</sequence>
<comment type="caution">
    <text evidence="1">The sequence shown here is derived from an EMBL/GenBank/DDBJ whole genome shotgun (WGS) entry which is preliminary data.</text>
</comment>
<dbReference type="EMBL" id="JAQQDW010000085">
    <property type="protein sequence ID" value="MFM0107611.1"/>
    <property type="molecule type" value="Genomic_DNA"/>
</dbReference>